<reference evidence="3 4" key="1">
    <citation type="submission" date="2018-05" db="EMBL/GenBank/DDBJ databases">
        <authorList>
            <person name="Goeker M."/>
            <person name="Huntemann M."/>
            <person name="Clum A."/>
            <person name="Pillay M."/>
            <person name="Palaniappan K."/>
            <person name="Varghese N."/>
            <person name="Mikhailova N."/>
            <person name="Stamatis D."/>
            <person name="Reddy T."/>
            <person name="Daum C."/>
            <person name="Shapiro N."/>
            <person name="Ivanova N."/>
            <person name="Kyrpides N."/>
            <person name="Woyke T."/>
        </authorList>
    </citation>
    <scope>NUCLEOTIDE SEQUENCE [LARGE SCALE GENOMIC DNA]</scope>
    <source>
        <strain evidence="3 4">DSM 26524</strain>
    </source>
</reference>
<dbReference type="InterPro" id="IPR001296">
    <property type="entry name" value="Glyco_trans_1"/>
</dbReference>
<proteinExistence type="predicted"/>
<protein>
    <submittedName>
        <fullName evidence="3">Glycosyltransferase involved in cell wall biosynthesis</fullName>
    </submittedName>
</protein>
<evidence type="ECO:0000259" key="1">
    <source>
        <dbReference type="Pfam" id="PF00534"/>
    </source>
</evidence>
<name>A0AB73T550_9FIRM</name>
<accession>A0AB73T550</accession>
<dbReference type="Gene3D" id="3.40.50.2000">
    <property type="entry name" value="Glycogen Phosphorylase B"/>
    <property type="match status" value="2"/>
</dbReference>
<comment type="caution">
    <text evidence="3">The sequence shown here is derived from an EMBL/GenBank/DDBJ whole genome shotgun (WGS) entry which is preliminary data.</text>
</comment>
<evidence type="ECO:0000313" key="4">
    <source>
        <dbReference type="Proteomes" id="UP000245412"/>
    </source>
</evidence>
<dbReference type="AlphaFoldDB" id="A0AB73T550"/>
<evidence type="ECO:0000313" key="3">
    <source>
        <dbReference type="EMBL" id="PWJ76175.1"/>
    </source>
</evidence>
<organism evidence="3 4">
    <name type="scientific">Murimonas intestini</name>
    <dbReference type="NCBI Taxonomy" id="1337051"/>
    <lineage>
        <taxon>Bacteria</taxon>
        <taxon>Bacillati</taxon>
        <taxon>Bacillota</taxon>
        <taxon>Clostridia</taxon>
        <taxon>Lachnospirales</taxon>
        <taxon>Lachnospiraceae</taxon>
        <taxon>Murimonas</taxon>
    </lineage>
</organism>
<dbReference type="GO" id="GO:0016757">
    <property type="term" value="F:glycosyltransferase activity"/>
    <property type="evidence" value="ECO:0007669"/>
    <property type="project" value="InterPro"/>
</dbReference>
<dbReference type="InterPro" id="IPR028098">
    <property type="entry name" value="Glyco_trans_4-like_N"/>
</dbReference>
<gene>
    <name evidence="3" type="ORF">C7383_105211</name>
</gene>
<dbReference type="SUPFAM" id="SSF53756">
    <property type="entry name" value="UDP-Glycosyltransferase/glycogen phosphorylase"/>
    <property type="match status" value="1"/>
</dbReference>
<dbReference type="EMBL" id="QGGY01000005">
    <property type="protein sequence ID" value="PWJ76175.1"/>
    <property type="molecule type" value="Genomic_DNA"/>
</dbReference>
<dbReference type="Pfam" id="PF00534">
    <property type="entry name" value="Glycos_transf_1"/>
    <property type="match status" value="1"/>
</dbReference>
<feature type="domain" description="Glycosyl transferase family 1" evidence="1">
    <location>
        <begin position="207"/>
        <end position="355"/>
    </location>
</feature>
<dbReference type="Pfam" id="PF13439">
    <property type="entry name" value="Glyco_transf_4"/>
    <property type="match status" value="1"/>
</dbReference>
<dbReference type="Proteomes" id="UP000245412">
    <property type="component" value="Unassembled WGS sequence"/>
</dbReference>
<dbReference type="PANTHER" id="PTHR45947:SF3">
    <property type="entry name" value="SULFOQUINOVOSYL TRANSFERASE SQD2"/>
    <property type="match status" value="1"/>
</dbReference>
<evidence type="ECO:0000259" key="2">
    <source>
        <dbReference type="Pfam" id="PF13439"/>
    </source>
</evidence>
<sequence length="391" mass="44716">MRKIRVLHILHGMETFGGVESFLLQYYKNINRDYITFDFLMCCNNTFEKYEADPIFSESKLIALHALNVGGNKISNYKKMVEGVNGYLQENEYDVVHINTSNVLLQTYLAKYMKCSSIRIAHSHSATPRQAKETFKSRIKKLIKNLYTHHCQTIICKNNDYLFACSMNAGEALFGKRGIQNIKFRVIKNAIDTIPYRFDVSIRDSIRSQQQVSPSCIVYGTVGRLAESKNLLFLLDLFKKLHQSNQKIKLWIVGEGPMRAKLESKIQAEHLESSVTLFGEQNDVPRFLMGMDYFIFPTVYEGLGIVAIEAQATGLPVIASNAVPAEARISDYYYSVSLNSSIENWINVINTVPRNFKREDGWRNAKKNGYDIESSSEELLSFYKEIGAKIR</sequence>
<dbReference type="PANTHER" id="PTHR45947">
    <property type="entry name" value="SULFOQUINOVOSYL TRANSFERASE SQD2"/>
    <property type="match status" value="1"/>
</dbReference>
<dbReference type="InterPro" id="IPR050194">
    <property type="entry name" value="Glycosyltransferase_grp1"/>
</dbReference>
<keyword evidence="4" id="KW-1185">Reference proteome</keyword>
<dbReference type="RefSeq" id="WP_109626233.1">
    <property type="nucleotide sequence ID" value="NZ_JANKBI010000003.1"/>
</dbReference>
<feature type="domain" description="Glycosyltransferase subfamily 4-like N-terminal" evidence="2">
    <location>
        <begin position="17"/>
        <end position="193"/>
    </location>
</feature>